<accession>A0A0V0QIW0</accession>
<dbReference type="Proteomes" id="UP000054937">
    <property type="component" value="Unassembled WGS sequence"/>
</dbReference>
<feature type="domain" description="Ras-GAP" evidence="2">
    <location>
        <begin position="608"/>
        <end position="672"/>
    </location>
</feature>
<feature type="compositionally biased region" description="Polar residues" evidence="1">
    <location>
        <begin position="221"/>
        <end position="230"/>
    </location>
</feature>
<feature type="region of interest" description="Disordered" evidence="1">
    <location>
        <begin position="136"/>
        <end position="158"/>
    </location>
</feature>
<feature type="region of interest" description="Disordered" evidence="1">
    <location>
        <begin position="1"/>
        <end position="22"/>
    </location>
</feature>
<evidence type="ECO:0000313" key="4">
    <source>
        <dbReference type="Proteomes" id="UP000054937"/>
    </source>
</evidence>
<dbReference type="SUPFAM" id="SSF48350">
    <property type="entry name" value="GTPase activation domain, GAP"/>
    <property type="match status" value="1"/>
</dbReference>
<feature type="compositionally biased region" description="Polar residues" evidence="1">
    <location>
        <begin position="478"/>
        <end position="502"/>
    </location>
</feature>
<evidence type="ECO:0000256" key="1">
    <source>
        <dbReference type="SAM" id="MobiDB-lite"/>
    </source>
</evidence>
<feature type="domain" description="Ras-GAP" evidence="2">
    <location>
        <begin position="316"/>
        <end position="441"/>
    </location>
</feature>
<feature type="compositionally biased region" description="Basic and acidic residues" evidence="1">
    <location>
        <begin position="892"/>
        <end position="907"/>
    </location>
</feature>
<organism evidence="3 4">
    <name type="scientific">Pseudocohnilembus persalinus</name>
    <name type="common">Ciliate</name>
    <dbReference type="NCBI Taxonomy" id="266149"/>
    <lineage>
        <taxon>Eukaryota</taxon>
        <taxon>Sar</taxon>
        <taxon>Alveolata</taxon>
        <taxon>Ciliophora</taxon>
        <taxon>Intramacronucleata</taxon>
        <taxon>Oligohymenophorea</taxon>
        <taxon>Scuticociliatia</taxon>
        <taxon>Philasterida</taxon>
        <taxon>Pseudocohnilembidae</taxon>
        <taxon>Pseudocohnilembus</taxon>
    </lineage>
</organism>
<feature type="compositionally biased region" description="Low complexity" evidence="1">
    <location>
        <begin position="141"/>
        <end position="152"/>
    </location>
</feature>
<feature type="compositionally biased region" description="Basic and acidic residues" evidence="1">
    <location>
        <begin position="426"/>
        <end position="438"/>
    </location>
</feature>
<keyword evidence="4" id="KW-1185">Reference proteome</keyword>
<protein>
    <submittedName>
        <fullName evidence="3">Rho GTPase activation protein</fullName>
    </submittedName>
</protein>
<sequence>MEQGQDDEQTAEFHKQNSIKRKENDYINQKILESNSFQIVGLSQSFNQLKTSQFVESQTSLNQDSPYQKNQQEQKLIQSNVQNQENIEFPALNQDLQSTNQNFNSLYLNDLTDQEQLNELKKRGLSEDLMLIQSKEKKGNKNQQQMEQNNKNLEQEEEKQDRIFLEIIEENKNESKLSKDSKKSVKNLRDICYNYTNMHIIYKNWIKKRQDDGRKQKQEFTDMNPQSHIQKLQKSHKPQKLYVQQEIQNELGTEFANLKDFFFIINEQPAFFGKVIADARDKYDKVFDDFIDSVNNFYFENILNQNSFESPLFVVLAKMLQVEFDFYNNKEKLFSSNNLCNKMIYGFTKRIECLNYIQEVFKYPLTDIQLQNGEVQIDPLEVYESLIKESNKKERSNKNPNILPIQKQRTYQSSGNQNGQFSKNRKNSEEKSKNRLEEILEEDQSQNNLMNSSQQSQPKQKAEKSIFQFLTGYFNSEKTDMSSTKNKQSRASVTENGNNAKNTMRDSISDVQVQITDNTSFLSSNRKLDRMSMYSEEMNLKQDSFICTDFTNTKNQFNTSNKVDSFSSNGSERQQGRQIYEDKFGIYREVSDGLFCGINDLNQKIIKETEKSVLKNVDLLEKLSKAMIDSIISHIHHIPIGIKIICKMIEILCKQKFTRITYKEQNLSHVIKVCLKVFKLEELGDSLQGQHRMNNFIAKQQKRIEQFYKDLLNIDEEAVQQILINSQKSDIQNNHLEYNTMLMGCDKILKKLHEDKYSYCFLFNENELISQNYEEMCLNIQINKQDPKEEQILKKVEQLFIQFLKQCVQINSEILKISSQQHINILDVINLYIQGNPQQKQNKVYASLHLQANYIVSMLDLLPANFSYQQLLNQLEEKIEDENNNNSSLSQKNKDLLDEKPKTRERVTSLRDQIKEVEASNISKFIKELSSIAIVKLGITQGKNLNRKIYNKGNTQNNNGKLIM</sequence>
<dbReference type="Pfam" id="PF00616">
    <property type="entry name" value="RasGAP"/>
    <property type="match status" value="2"/>
</dbReference>
<dbReference type="EMBL" id="LDAU01000157">
    <property type="protein sequence ID" value="KRX02107.1"/>
    <property type="molecule type" value="Genomic_DNA"/>
</dbReference>
<dbReference type="InterPro" id="IPR008936">
    <property type="entry name" value="Rho_GTPase_activation_prot"/>
</dbReference>
<comment type="caution">
    <text evidence="3">The sequence shown here is derived from an EMBL/GenBank/DDBJ whole genome shotgun (WGS) entry which is preliminary data.</text>
</comment>
<dbReference type="OrthoDB" id="775356at2759"/>
<name>A0A0V0QIW0_PSEPJ</name>
<dbReference type="InterPro" id="IPR001936">
    <property type="entry name" value="RasGAP_dom"/>
</dbReference>
<evidence type="ECO:0000313" key="3">
    <source>
        <dbReference type="EMBL" id="KRX02107.1"/>
    </source>
</evidence>
<dbReference type="InParanoid" id="A0A0V0QIW0"/>
<feature type="compositionally biased region" description="Basic and acidic residues" evidence="1">
    <location>
        <begin position="11"/>
        <end position="22"/>
    </location>
</feature>
<feature type="region of interest" description="Disordered" evidence="1">
    <location>
        <begin position="882"/>
        <end position="907"/>
    </location>
</feature>
<feature type="compositionally biased region" description="Acidic residues" evidence="1">
    <location>
        <begin position="1"/>
        <end position="10"/>
    </location>
</feature>
<feature type="region of interest" description="Disordered" evidence="1">
    <location>
        <begin position="391"/>
        <end position="462"/>
    </location>
</feature>
<feature type="compositionally biased region" description="Low complexity" evidence="1">
    <location>
        <begin position="445"/>
        <end position="457"/>
    </location>
</feature>
<proteinExistence type="predicted"/>
<feature type="region of interest" description="Disordered" evidence="1">
    <location>
        <begin position="213"/>
        <end position="237"/>
    </location>
</feature>
<dbReference type="Gene3D" id="1.10.506.10">
    <property type="entry name" value="GTPase Activation - p120gap, domain 1"/>
    <property type="match status" value="2"/>
</dbReference>
<feature type="region of interest" description="Disordered" evidence="1">
    <location>
        <begin position="478"/>
        <end position="503"/>
    </location>
</feature>
<reference evidence="3 4" key="1">
    <citation type="journal article" date="2015" name="Sci. Rep.">
        <title>Genome of the facultative scuticociliatosis pathogen Pseudocohnilembus persalinus provides insight into its virulence through horizontal gene transfer.</title>
        <authorList>
            <person name="Xiong J."/>
            <person name="Wang G."/>
            <person name="Cheng J."/>
            <person name="Tian M."/>
            <person name="Pan X."/>
            <person name="Warren A."/>
            <person name="Jiang C."/>
            <person name="Yuan D."/>
            <person name="Miao W."/>
        </authorList>
    </citation>
    <scope>NUCLEOTIDE SEQUENCE [LARGE SCALE GENOMIC DNA]</scope>
    <source>
        <strain evidence="3">36N120E</strain>
    </source>
</reference>
<gene>
    <name evidence="3" type="ORF">PPERSA_06302</name>
</gene>
<evidence type="ECO:0000259" key="2">
    <source>
        <dbReference type="Pfam" id="PF00616"/>
    </source>
</evidence>
<dbReference type="AlphaFoldDB" id="A0A0V0QIW0"/>
<feature type="compositionally biased region" description="Polar residues" evidence="1">
    <location>
        <begin position="407"/>
        <end position="421"/>
    </location>
</feature>